<evidence type="ECO:0000313" key="8">
    <source>
        <dbReference type="EMBL" id="EYC18308.1"/>
    </source>
</evidence>
<dbReference type="PANTHER" id="PTHR45705">
    <property type="entry name" value="FI20236P1"/>
    <property type="match status" value="1"/>
</dbReference>
<sequence length="383" mass="42225">MVPGPKNPLKKNEQERLHGFIVEMLREEENKHCADCLAKQPRWASWNIGVFICIKCAGIHRNMGVHISKVKSVNLDSWTAEQVQSMRLMGNAKAKQVYESELPNHFRRPTTDQALESFIRGKYEHKRYILPDWTPPKVNADDLPLHPAKPIEIAPKIAPPTLTQRKNEVRPPMLSPQHSQLLDLGGADSSETCSPKLLDLSNSEGNDATDGAAEEDNDEFGDFFGSATTSNSSNNNTVTGAISEDLAGLDLGPTTQVDEVKSTSEILALYKNAVKQPGWGEFNLGYNVHDPKSWANVTARQTELLHQSLPCNSFNTSALFAMANPFSTQNAATQNSAQFFDTSFLAMNTTPALANQSATISQPLENKSPLNDLDVMQMSDSFL</sequence>
<keyword evidence="2" id="KW-0479">Metal-binding</keyword>
<feature type="domain" description="Arf-GAP" evidence="7">
    <location>
        <begin position="19"/>
        <end position="136"/>
    </location>
</feature>
<evidence type="ECO:0000256" key="1">
    <source>
        <dbReference type="ARBA" id="ARBA00022468"/>
    </source>
</evidence>
<accession>A0A016UV10</accession>
<evidence type="ECO:0000256" key="2">
    <source>
        <dbReference type="ARBA" id="ARBA00022723"/>
    </source>
</evidence>
<evidence type="ECO:0000256" key="6">
    <source>
        <dbReference type="SAM" id="MobiDB-lite"/>
    </source>
</evidence>
<dbReference type="Pfam" id="PF01412">
    <property type="entry name" value="ArfGap"/>
    <property type="match status" value="1"/>
</dbReference>
<dbReference type="PRINTS" id="PR00405">
    <property type="entry name" value="REVINTRACTNG"/>
</dbReference>
<keyword evidence="1" id="KW-0343">GTPase activation</keyword>
<evidence type="ECO:0000256" key="5">
    <source>
        <dbReference type="PROSITE-ProRule" id="PRU00288"/>
    </source>
</evidence>
<feature type="region of interest" description="Disordered" evidence="6">
    <location>
        <begin position="167"/>
        <end position="236"/>
    </location>
</feature>
<dbReference type="EMBL" id="JARK01001364">
    <property type="protein sequence ID" value="EYC18308.1"/>
    <property type="molecule type" value="Genomic_DNA"/>
</dbReference>
<comment type="caution">
    <text evidence="8">The sequence shown here is derived from an EMBL/GenBank/DDBJ whole genome shotgun (WGS) entry which is preliminary data.</text>
</comment>
<dbReference type="InterPro" id="IPR001164">
    <property type="entry name" value="ArfGAP_dom"/>
</dbReference>
<dbReference type="GO" id="GO:0005096">
    <property type="term" value="F:GTPase activator activity"/>
    <property type="evidence" value="ECO:0007669"/>
    <property type="project" value="UniProtKB-KW"/>
</dbReference>
<evidence type="ECO:0000256" key="3">
    <source>
        <dbReference type="ARBA" id="ARBA00022771"/>
    </source>
</evidence>
<dbReference type="InterPro" id="IPR044732">
    <property type="entry name" value="ArfGAP_SMAP1-like"/>
</dbReference>
<dbReference type="Proteomes" id="UP000024635">
    <property type="component" value="Unassembled WGS sequence"/>
</dbReference>
<dbReference type="FunFam" id="1.10.220.150:FF:000009">
    <property type="entry name" value="stromal membrane-associated protein 1 isoform X1"/>
    <property type="match status" value="1"/>
</dbReference>
<reference evidence="9" key="1">
    <citation type="journal article" date="2015" name="Nat. Genet.">
        <title>The genome and transcriptome of the zoonotic hookworm Ancylostoma ceylanicum identify infection-specific gene families.</title>
        <authorList>
            <person name="Schwarz E.M."/>
            <person name="Hu Y."/>
            <person name="Antoshechkin I."/>
            <person name="Miller M.M."/>
            <person name="Sternberg P.W."/>
            <person name="Aroian R.V."/>
        </authorList>
    </citation>
    <scope>NUCLEOTIDE SEQUENCE</scope>
    <source>
        <strain evidence="9">HY135</strain>
    </source>
</reference>
<dbReference type="SMART" id="SM00105">
    <property type="entry name" value="ArfGap"/>
    <property type="match status" value="1"/>
</dbReference>
<evidence type="ECO:0000313" key="9">
    <source>
        <dbReference type="Proteomes" id="UP000024635"/>
    </source>
</evidence>
<dbReference type="PROSITE" id="PS50115">
    <property type="entry name" value="ARFGAP"/>
    <property type="match status" value="1"/>
</dbReference>
<dbReference type="SUPFAM" id="SSF57863">
    <property type="entry name" value="ArfGap/RecO-like zinc finger"/>
    <property type="match status" value="1"/>
</dbReference>
<feature type="compositionally biased region" description="Low complexity" evidence="6">
    <location>
        <begin position="226"/>
        <end position="236"/>
    </location>
</feature>
<dbReference type="PANTHER" id="PTHR45705:SF1">
    <property type="entry name" value="FI20236P1"/>
    <property type="match status" value="1"/>
</dbReference>
<proteinExistence type="predicted"/>
<feature type="compositionally biased region" description="Acidic residues" evidence="6">
    <location>
        <begin position="212"/>
        <end position="221"/>
    </location>
</feature>
<dbReference type="OrthoDB" id="10266696at2759"/>
<keyword evidence="9" id="KW-1185">Reference proteome</keyword>
<evidence type="ECO:0000256" key="4">
    <source>
        <dbReference type="ARBA" id="ARBA00022833"/>
    </source>
</evidence>
<name>A0A016UV10_9BILA</name>
<evidence type="ECO:0000259" key="7">
    <source>
        <dbReference type="PROSITE" id="PS50115"/>
    </source>
</evidence>
<dbReference type="InterPro" id="IPR037278">
    <property type="entry name" value="ARFGAP/RecO"/>
</dbReference>
<dbReference type="InterPro" id="IPR038508">
    <property type="entry name" value="ArfGAP_dom_sf"/>
</dbReference>
<organism evidence="8 9">
    <name type="scientific">Ancylostoma ceylanicum</name>
    <dbReference type="NCBI Taxonomy" id="53326"/>
    <lineage>
        <taxon>Eukaryota</taxon>
        <taxon>Metazoa</taxon>
        <taxon>Ecdysozoa</taxon>
        <taxon>Nematoda</taxon>
        <taxon>Chromadorea</taxon>
        <taxon>Rhabditida</taxon>
        <taxon>Rhabditina</taxon>
        <taxon>Rhabditomorpha</taxon>
        <taxon>Strongyloidea</taxon>
        <taxon>Ancylostomatidae</taxon>
        <taxon>Ancylostomatinae</taxon>
        <taxon>Ancylostoma</taxon>
    </lineage>
</organism>
<keyword evidence="3 5" id="KW-0863">Zinc-finger</keyword>
<dbReference type="GO" id="GO:0005737">
    <property type="term" value="C:cytoplasm"/>
    <property type="evidence" value="ECO:0007669"/>
    <property type="project" value="TreeGrafter"/>
</dbReference>
<protein>
    <recommendedName>
        <fullName evidence="7">Arf-GAP domain-containing protein</fullName>
    </recommendedName>
</protein>
<keyword evidence="4" id="KW-0862">Zinc</keyword>
<gene>
    <name evidence="8" type="primary">Acey_s0028.g1790</name>
    <name evidence="8" type="ORF">Y032_0028g1790</name>
</gene>
<dbReference type="GO" id="GO:0008270">
    <property type="term" value="F:zinc ion binding"/>
    <property type="evidence" value="ECO:0007669"/>
    <property type="project" value="UniProtKB-KW"/>
</dbReference>
<dbReference type="Gene3D" id="1.10.220.150">
    <property type="entry name" value="Arf GTPase activating protein"/>
    <property type="match status" value="1"/>
</dbReference>
<dbReference type="CDD" id="cd08839">
    <property type="entry name" value="ArfGap_SMAP"/>
    <property type="match status" value="1"/>
</dbReference>
<dbReference type="STRING" id="53326.A0A016UV10"/>
<dbReference type="InterPro" id="IPR051718">
    <property type="entry name" value="ARF_GTPase-activating"/>
</dbReference>
<dbReference type="AlphaFoldDB" id="A0A016UV10"/>